<accession>A0A2V2LLW2</accession>
<evidence type="ECO:0000313" key="3">
    <source>
        <dbReference type="Proteomes" id="UP000245680"/>
    </source>
</evidence>
<dbReference type="RefSeq" id="WP_109809895.1">
    <property type="nucleotide sequence ID" value="NZ_QGKU01000003.1"/>
</dbReference>
<gene>
    <name evidence="2" type="ORF">DKT77_01100</name>
</gene>
<comment type="caution">
    <text evidence="2">The sequence shown here is derived from an EMBL/GenBank/DDBJ whole genome shotgun (WGS) entry which is preliminary data.</text>
</comment>
<dbReference type="Proteomes" id="UP000245680">
    <property type="component" value="Unassembled WGS sequence"/>
</dbReference>
<keyword evidence="3" id="KW-1185">Reference proteome</keyword>
<proteinExistence type="predicted"/>
<sequence length="103" mass="11757">MSDTIIVLPCAKLNYKTRNALRNDRIAHVSERHNYLPRDEKAIWAPSARRVRDHANGLDATRTLTSTYPPRQRGWPADDPGLLNFEGRATMLMIKNRATCGNR</sequence>
<reference evidence="2 3" key="1">
    <citation type="submission" date="2018-05" db="EMBL/GenBank/DDBJ databases">
        <title>Rhodobacteraceae gen. nov., sp. nov. isolated from sea water.</title>
        <authorList>
            <person name="Ren Y."/>
        </authorList>
    </citation>
    <scope>NUCLEOTIDE SEQUENCE [LARGE SCALE GENOMIC DNA]</scope>
    <source>
        <strain evidence="2 3">TG-679</strain>
    </source>
</reference>
<evidence type="ECO:0000256" key="1">
    <source>
        <dbReference type="SAM" id="MobiDB-lite"/>
    </source>
</evidence>
<protein>
    <submittedName>
        <fullName evidence="2">Uncharacterized protein</fullName>
    </submittedName>
</protein>
<dbReference type="EMBL" id="QGKU01000003">
    <property type="protein sequence ID" value="PWR04594.1"/>
    <property type="molecule type" value="Genomic_DNA"/>
</dbReference>
<organism evidence="2 3">
    <name type="scientific">Meridianimarinicoccus roseus</name>
    <dbReference type="NCBI Taxonomy" id="2072018"/>
    <lineage>
        <taxon>Bacteria</taxon>
        <taxon>Pseudomonadati</taxon>
        <taxon>Pseudomonadota</taxon>
        <taxon>Alphaproteobacteria</taxon>
        <taxon>Rhodobacterales</taxon>
        <taxon>Paracoccaceae</taxon>
        <taxon>Meridianimarinicoccus</taxon>
    </lineage>
</organism>
<feature type="region of interest" description="Disordered" evidence="1">
    <location>
        <begin position="55"/>
        <end position="80"/>
    </location>
</feature>
<dbReference type="AlphaFoldDB" id="A0A2V2LLW2"/>
<evidence type="ECO:0000313" key="2">
    <source>
        <dbReference type="EMBL" id="PWR04594.1"/>
    </source>
</evidence>
<name>A0A2V2LLW2_9RHOB</name>